<dbReference type="InterPro" id="IPR006620">
    <property type="entry name" value="Pro_4_hyd_alph"/>
</dbReference>
<evidence type="ECO:0000256" key="1">
    <source>
        <dbReference type="ARBA" id="ARBA00001961"/>
    </source>
</evidence>
<dbReference type="GO" id="GO:0008233">
    <property type="term" value="F:peptidase activity"/>
    <property type="evidence" value="ECO:0007669"/>
    <property type="project" value="UniProtKB-KW"/>
</dbReference>
<comment type="caution">
    <text evidence="5">The sequence shown here is derived from an EMBL/GenBank/DDBJ whole genome shotgun (WGS) entry which is preliminary data.</text>
</comment>
<gene>
    <name evidence="5" type="ORF">CCMP2556_LOCUS23409</name>
</gene>
<dbReference type="InterPro" id="IPR044862">
    <property type="entry name" value="Pro_4_hyd_alph_FE2OG_OXY"/>
</dbReference>
<reference evidence="5 6" key="1">
    <citation type="submission" date="2024-02" db="EMBL/GenBank/DDBJ databases">
        <authorList>
            <person name="Chen Y."/>
            <person name="Shah S."/>
            <person name="Dougan E. K."/>
            <person name="Thang M."/>
            <person name="Chan C."/>
        </authorList>
    </citation>
    <scope>NUCLEOTIDE SEQUENCE [LARGE SCALE GENOMIC DNA]</scope>
</reference>
<dbReference type="InterPro" id="IPR051842">
    <property type="entry name" value="uS12_prolyl_hydroxylase"/>
</dbReference>
<evidence type="ECO:0000313" key="5">
    <source>
        <dbReference type="EMBL" id="CAK9044503.1"/>
    </source>
</evidence>
<dbReference type="GO" id="GO:0006508">
    <property type="term" value="P:proteolysis"/>
    <property type="evidence" value="ECO:0007669"/>
    <property type="project" value="UniProtKB-KW"/>
</dbReference>
<sequence>MAAEYYACTFLEFKDMGLGEAADQVLKEGLRAYPGDGELLTLAKDRGIVEDKREGGPESPEGGLGQLLAAMMKSQEPSVKVRPELGTKHGLDFEGADFKDPELQGSDFWEKLKTRDLRSILLEHGGLIRVSDFLPQHKAHEAKETLHALQKSYWVESSSSAYEGELVESATHSFFRYDGDQLDNIVEHIRSMAPDDFPSFQAAMYQNGGNLCAHDDSNYFIVDKADRNQNQKFPAGSLLFRKIAVIYYLSKDWKTDYGGALVDMHEDKQYFPRFNSMVAFLVPRLHQVQELAPGSPPRFSLFGWFSDEKPYPTSEELARMPCFSTLA</sequence>
<accession>A0ABP0LZ61</accession>
<dbReference type="Gene3D" id="2.60.120.620">
    <property type="entry name" value="q2cbj1_9rhob like domain"/>
    <property type="match status" value="1"/>
</dbReference>
<organism evidence="5 6">
    <name type="scientific">Durusdinium trenchii</name>
    <dbReference type="NCBI Taxonomy" id="1381693"/>
    <lineage>
        <taxon>Eukaryota</taxon>
        <taxon>Sar</taxon>
        <taxon>Alveolata</taxon>
        <taxon>Dinophyceae</taxon>
        <taxon>Suessiales</taxon>
        <taxon>Symbiodiniaceae</taxon>
        <taxon>Durusdinium</taxon>
    </lineage>
</organism>
<name>A0ABP0LZ61_9DINO</name>
<dbReference type="PANTHER" id="PTHR12117:SF0">
    <property type="entry name" value="PROLYL 3-HYDROXYLASE OGFOD1"/>
    <property type="match status" value="1"/>
</dbReference>
<comment type="cofactor">
    <cofactor evidence="1">
        <name>L-ascorbate</name>
        <dbReference type="ChEBI" id="CHEBI:38290"/>
    </cofactor>
</comment>
<dbReference type="EMBL" id="CAXAMN010014880">
    <property type="protein sequence ID" value="CAK9044503.1"/>
    <property type="molecule type" value="Genomic_DNA"/>
</dbReference>
<keyword evidence="2" id="KW-0223">Dioxygenase</keyword>
<feature type="domain" description="Prolyl 4-hydroxylase alpha subunit" evidence="4">
    <location>
        <begin position="125"/>
        <end position="306"/>
    </location>
</feature>
<evidence type="ECO:0000259" key="4">
    <source>
        <dbReference type="SMART" id="SM00702"/>
    </source>
</evidence>
<dbReference type="SMART" id="SM00702">
    <property type="entry name" value="P4Hc"/>
    <property type="match status" value="1"/>
</dbReference>
<evidence type="ECO:0000256" key="3">
    <source>
        <dbReference type="ARBA" id="ARBA00023002"/>
    </source>
</evidence>
<dbReference type="Proteomes" id="UP001642484">
    <property type="component" value="Unassembled WGS sequence"/>
</dbReference>
<dbReference type="PANTHER" id="PTHR12117">
    <property type="entry name" value="HISTONE ACETYLTRANSFERASE COMPLEX"/>
    <property type="match status" value="1"/>
</dbReference>
<dbReference type="Pfam" id="PF13640">
    <property type="entry name" value="2OG-FeII_Oxy_3"/>
    <property type="match status" value="1"/>
</dbReference>
<evidence type="ECO:0000313" key="6">
    <source>
        <dbReference type="Proteomes" id="UP001642484"/>
    </source>
</evidence>
<keyword evidence="3" id="KW-0560">Oxidoreductase</keyword>
<proteinExistence type="predicted"/>
<protein>
    <recommendedName>
        <fullName evidence="4">Prolyl 4-hydroxylase alpha subunit domain-containing protein</fullName>
    </recommendedName>
</protein>
<keyword evidence="6" id="KW-1185">Reference proteome</keyword>
<evidence type="ECO:0000256" key="2">
    <source>
        <dbReference type="ARBA" id="ARBA00022964"/>
    </source>
</evidence>